<dbReference type="AlphaFoldDB" id="A0A1H0GVL1"/>
<keyword evidence="1" id="KW-0812">Transmembrane</keyword>
<sequence>MKQHERTPSQKNQCSDCNKTGLLFISKGRYFFATSLLPVIIGIILGMVIDSFFYILILPVLATNYFIASRKAPLTICPNCRQTKKRAPAFNKVQT</sequence>
<accession>A0A1H0GVL1</accession>
<dbReference type="OrthoDB" id="2974358at2"/>
<dbReference type="EMBL" id="FNIL01000007">
    <property type="protein sequence ID" value="SDO10822.1"/>
    <property type="molecule type" value="Genomic_DNA"/>
</dbReference>
<reference evidence="3" key="1">
    <citation type="submission" date="2016-10" db="EMBL/GenBank/DDBJ databases">
        <authorList>
            <person name="Varghese N."/>
            <person name="Submissions S."/>
        </authorList>
    </citation>
    <scope>NUCLEOTIDE SEQUENCE [LARGE SCALE GENOMIC DNA]</scope>
    <source>
        <strain evidence="3">CGMCC 1.10369</strain>
    </source>
</reference>
<evidence type="ECO:0000313" key="3">
    <source>
        <dbReference type="Proteomes" id="UP000198778"/>
    </source>
</evidence>
<dbReference type="STRING" id="745820.SAMN04488053_10750"/>
<evidence type="ECO:0000256" key="1">
    <source>
        <dbReference type="SAM" id="Phobius"/>
    </source>
</evidence>
<gene>
    <name evidence="2" type="ORF">SAMN04488053_10750</name>
</gene>
<proteinExistence type="predicted"/>
<keyword evidence="1" id="KW-1133">Transmembrane helix</keyword>
<keyword evidence="1" id="KW-0472">Membrane</keyword>
<feature type="transmembrane region" description="Helical" evidence="1">
    <location>
        <begin position="36"/>
        <end position="61"/>
    </location>
</feature>
<dbReference type="Proteomes" id="UP000198778">
    <property type="component" value="Unassembled WGS sequence"/>
</dbReference>
<protein>
    <submittedName>
        <fullName evidence="2">Uncharacterized protein</fullName>
    </submittedName>
</protein>
<organism evidence="2 3">
    <name type="scientific">Alkalicoccus daliensis</name>
    <dbReference type="NCBI Taxonomy" id="745820"/>
    <lineage>
        <taxon>Bacteria</taxon>
        <taxon>Bacillati</taxon>
        <taxon>Bacillota</taxon>
        <taxon>Bacilli</taxon>
        <taxon>Bacillales</taxon>
        <taxon>Bacillaceae</taxon>
        <taxon>Alkalicoccus</taxon>
    </lineage>
</organism>
<dbReference type="RefSeq" id="WP_090843102.1">
    <property type="nucleotide sequence ID" value="NZ_FNIL01000007.1"/>
</dbReference>
<name>A0A1H0GVL1_9BACI</name>
<keyword evidence="3" id="KW-1185">Reference proteome</keyword>
<evidence type="ECO:0000313" key="2">
    <source>
        <dbReference type="EMBL" id="SDO10822.1"/>
    </source>
</evidence>